<dbReference type="HOGENOM" id="CLU_302358_0_0_1"/>
<dbReference type="Proteomes" id="UP000009022">
    <property type="component" value="Unassembled WGS sequence"/>
</dbReference>
<feature type="region of interest" description="Disordered" evidence="2">
    <location>
        <begin position="704"/>
        <end position="756"/>
    </location>
</feature>
<feature type="coiled-coil region" evidence="1">
    <location>
        <begin position="795"/>
        <end position="825"/>
    </location>
</feature>
<evidence type="ECO:0000313" key="3">
    <source>
        <dbReference type="EMBL" id="EDV26880.1"/>
    </source>
</evidence>
<evidence type="ECO:0000313" key="4">
    <source>
        <dbReference type="Proteomes" id="UP000009022"/>
    </source>
</evidence>
<feature type="region of interest" description="Disordered" evidence="2">
    <location>
        <begin position="530"/>
        <end position="552"/>
    </location>
</feature>
<dbReference type="RefSeq" id="XP_002110876.1">
    <property type="nucleotide sequence ID" value="XM_002110840.1"/>
</dbReference>
<feature type="compositionally biased region" description="Polar residues" evidence="2">
    <location>
        <begin position="111"/>
        <end position="129"/>
    </location>
</feature>
<name>B3RRI1_TRIAD</name>
<dbReference type="PhylomeDB" id="B3RRI1"/>
<feature type="compositionally biased region" description="Low complexity" evidence="2">
    <location>
        <begin position="591"/>
        <end position="608"/>
    </location>
</feature>
<keyword evidence="4" id="KW-1185">Reference proteome</keyword>
<feature type="compositionally biased region" description="Polar residues" evidence="2">
    <location>
        <begin position="67"/>
        <end position="84"/>
    </location>
</feature>
<evidence type="ECO:0000256" key="1">
    <source>
        <dbReference type="SAM" id="Coils"/>
    </source>
</evidence>
<accession>B3RRI1</accession>
<keyword evidence="1" id="KW-0175">Coiled coil</keyword>
<dbReference type="CTD" id="6752089"/>
<evidence type="ECO:0008006" key="5">
    <source>
        <dbReference type="Google" id="ProtNLM"/>
    </source>
</evidence>
<feature type="compositionally biased region" description="Polar residues" evidence="2">
    <location>
        <begin position="38"/>
        <end position="54"/>
    </location>
</feature>
<feature type="region of interest" description="Disordered" evidence="2">
    <location>
        <begin position="67"/>
        <end position="129"/>
    </location>
</feature>
<feature type="region of interest" description="Disordered" evidence="2">
    <location>
        <begin position="36"/>
        <end position="55"/>
    </location>
</feature>
<organism evidence="3 4">
    <name type="scientific">Trichoplax adhaerens</name>
    <name type="common">Trichoplax reptans</name>
    <dbReference type="NCBI Taxonomy" id="10228"/>
    <lineage>
        <taxon>Eukaryota</taxon>
        <taxon>Metazoa</taxon>
        <taxon>Placozoa</taxon>
        <taxon>Uniplacotomia</taxon>
        <taxon>Trichoplacea</taxon>
        <taxon>Trichoplacidae</taxon>
        <taxon>Trichoplax</taxon>
    </lineage>
</organism>
<reference evidence="3 4" key="1">
    <citation type="journal article" date="2008" name="Nature">
        <title>The Trichoplax genome and the nature of placozoans.</title>
        <authorList>
            <person name="Srivastava M."/>
            <person name="Begovic E."/>
            <person name="Chapman J."/>
            <person name="Putnam N.H."/>
            <person name="Hellsten U."/>
            <person name="Kawashima T."/>
            <person name="Kuo A."/>
            <person name="Mitros T."/>
            <person name="Salamov A."/>
            <person name="Carpenter M.L."/>
            <person name="Signorovitch A.Y."/>
            <person name="Moreno M.A."/>
            <person name="Kamm K."/>
            <person name="Grimwood J."/>
            <person name="Schmutz J."/>
            <person name="Shapiro H."/>
            <person name="Grigoriev I.V."/>
            <person name="Buss L.W."/>
            <person name="Schierwater B."/>
            <person name="Dellaporta S.L."/>
            <person name="Rokhsar D.S."/>
        </authorList>
    </citation>
    <scope>NUCLEOTIDE SEQUENCE [LARGE SCALE GENOMIC DNA]</scope>
    <source>
        <strain evidence="3 4">Grell-BS-1999</strain>
    </source>
</reference>
<feature type="compositionally biased region" description="Basic and acidic residues" evidence="2">
    <location>
        <begin position="90"/>
        <end position="108"/>
    </location>
</feature>
<evidence type="ECO:0000256" key="2">
    <source>
        <dbReference type="SAM" id="MobiDB-lite"/>
    </source>
</evidence>
<proteinExistence type="predicted"/>
<feature type="region of interest" description="Disordered" evidence="2">
    <location>
        <begin position="591"/>
        <end position="682"/>
    </location>
</feature>
<dbReference type="OrthoDB" id="6088188at2759"/>
<dbReference type="EMBL" id="DS985243">
    <property type="protein sequence ID" value="EDV26880.1"/>
    <property type="molecule type" value="Genomic_DNA"/>
</dbReference>
<protein>
    <recommendedName>
        <fullName evidence="5">ITPR-interacting domain-containing protein</fullName>
    </recommendedName>
</protein>
<dbReference type="AlphaFoldDB" id="B3RRI1"/>
<gene>
    <name evidence="3" type="ORF">TRIADDRAFT_54246</name>
</gene>
<dbReference type="InParanoid" id="B3RRI1"/>
<feature type="compositionally biased region" description="Polar residues" evidence="2">
    <location>
        <begin position="624"/>
        <end position="639"/>
    </location>
</feature>
<dbReference type="InterPro" id="IPR043444">
    <property type="entry name" value="TESPA1-like"/>
</dbReference>
<dbReference type="PANTHER" id="PTHR17469">
    <property type="entry name" value="SPERM SPECIFIC ANTIGEN 2-RELATED"/>
    <property type="match status" value="1"/>
</dbReference>
<dbReference type="KEGG" id="tad:TRIADDRAFT_54246"/>
<dbReference type="PANTHER" id="PTHR17469:SF15">
    <property type="entry name" value="ITPR-INTERACTING DOMAIN-CONTAINING PROTEIN"/>
    <property type="match status" value="1"/>
</dbReference>
<sequence length="987" mass="111686">MVPITISDDFDINDFCRSHSQSHFQAPTLQAARVHADNPNQTPGLSSSNNSKQFVPNRHKLVYNPTSISLTETSRPRGNSSGNVEFNLENMKKKNRSYDLDTTEEHKYQPYPNQRSQYSPQAPSRNTSQYAGTNGLIGALSMKPSFKGWLPSMPKLRGEGTPESFRKIENEQKYQIIDHQGSDIVTTEEESTEDISPLYQTHNGSLPYGQNGYDHSRKSLASSSFINQSCDSNQYHWAADSRIPDRFCSSEEYHHDKINRQNSIVFDDGKLFLQGPNDRQTLSLQDILKLRRGNPEEILLSLGFGGSLPTDDVITSILNRIPPRFQGIDIATLLNSLKLSSRIKDGVFGVPHHFHVRVSADDEEEVETDEKQSKSKCIPVGDYVDLKHKGHTLQTVKSKLRYSSPNLTTGRDNHPIVNAKSESHLNGVSLQSSYDDDVFTSRDKNDHNYSPDSNIFRPLSRITSSSFVEIDDQVLQSLPKGESSYQLIESNSPDTAPNDGIDQEVKANSSLSPGKSSTIKQLFHGLRQRSSKIRSGLRSSQSQSVDDSQLDSKYFKDQKYQSMPIPYRYDDAGAFSSENYIVLDSLRKKSTSVSSLPSSPTSRTALSSDRTFSSSDYDDHNSEIETVTISRKTSMTSKSSDGRRRRLSSASLNDQIKLLSENIQRNDNPSNSKHSIDDGPCKRGLLTRSHAVCNPEYITQEVAESKQGAKVEDNNLDKPAVNKEKSVAWPESREIKDTPEDGNSSQENAVMHRQKRKIPVDRSLATLSSASLYFDTASDDVFDKRSNESVLSEGKERAFEEIAMLEEALNVYKEEQNNIADSTKQYIDKFKKDSKLRNDIESLLFFTHENHYRYDIGLALSQKMLNLLQDQQIMEENLEKIYSKLQEEESQHHEDGNDLILPPYDDISSHEILDEVFDQDEAINHRAPLSKELQSELHLLKKTLELERGQIKHQLTHSLQQVKKAVEQSIQRQYENKLQTLQEQLKA</sequence>
<feature type="region of interest" description="Disordered" evidence="2">
    <location>
        <begin position="403"/>
        <end position="424"/>
    </location>
</feature>
<dbReference type="GeneID" id="6752089"/>
<feature type="compositionally biased region" description="Basic and acidic residues" evidence="2">
    <location>
        <begin position="704"/>
        <end position="739"/>
    </location>
</feature>
<feature type="compositionally biased region" description="Polar residues" evidence="2">
    <location>
        <begin position="661"/>
        <end position="673"/>
    </location>
</feature>